<reference evidence="2" key="1">
    <citation type="journal article" date="2023" name="Science">
        <title>Genome structures resolve the early diversification of teleost fishes.</title>
        <authorList>
            <person name="Parey E."/>
            <person name="Louis A."/>
            <person name="Montfort J."/>
            <person name="Bouchez O."/>
            <person name="Roques C."/>
            <person name="Iampietro C."/>
            <person name="Lluch J."/>
            <person name="Castinel A."/>
            <person name="Donnadieu C."/>
            <person name="Desvignes T."/>
            <person name="Floi Bucao C."/>
            <person name="Jouanno E."/>
            <person name="Wen M."/>
            <person name="Mejri S."/>
            <person name="Dirks R."/>
            <person name="Jansen H."/>
            <person name="Henkel C."/>
            <person name="Chen W.J."/>
            <person name="Zahm M."/>
            <person name="Cabau C."/>
            <person name="Klopp C."/>
            <person name="Thompson A.W."/>
            <person name="Robinson-Rechavi M."/>
            <person name="Braasch I."/>
            <person name="Lecointre G."/>
            <person name="Bobe J."/>
            <person name="Postlethwait J.H."/>
            <person name="Berthelot C."/>
            <person name="Roest Crollius H."/>
            <person name="Guiguen Y."/>
        </authorList>
    </citation>
    <scope>NUCLEOTIDE SEQUENCE</scope>
    <source>
        <strain evidence="2">NC1722</strain>
    </source>
</reference>
<feature type="region of interest" description="Disordered" evidence="1">
    <location>
        <begin position="100"/>
        <end position="126"/>
    </location>
</feature>
<gene>
    <name evidence="2" type="ORF">AAFF_G00419510</name>
</gene>
<protein>
    <submittedName>
        <fullName evidence="2">Uncharacterized protein</fullName>
    </submittedName>
</protein>
<evidence type="ECO:0000313" key="2">
    <source>
        <dbReference type="EMBL" id="KAJ8398754.1"/>
    </source>
</evidence>
<dbReference type="EMBL" id="JAINUG010000088">
    <property type="protein sequence ID" value="KAJ8398754.1"/>
    <property type="molecule type" value="Genomic_DNA"/>
</dbReference>
<accession>A0AAD7SA53</accession>
<comment type="caution">
    <text evidence="2">The sequence shown here is derived from an EMBL/GenBank/DDBJ whole genome shotgun (WGS) entry which is preliminary data.</text>
</comment>
<dbReference type="Proteomes" id="UP001221898">
    <property type="component" value="Unassembled WGS sequence"/>
</dbReference>
<proteinExistence type="predicted"/>
<keyword evidence="3" id="KW-1185">Reference proteome</keyword>
<sequence length="153" mass="17225">MLTVAKHLRVVHQVANAKERDILTKQATGRIDVRKCPCPVPGCHFRGQKLDRHLVGIHIELSQKRRQAYSDRAKKEEAIDQLGKLRASDPAIPMVSQLDLQASEGGSPVPSHQEESEEEDGHCNYPACKRQNHALEKKVSDLEMEFDRLQASL</sequence>
<name>A0AAD7SA53_9TELE</name>
<dbReference type="AlphaFoldDB" id="A0AAD7SA53"/>
<organism evidence="2 3">
    <name type="scientific">Aldrovandia affinis</name>
    <dbReference type="NCBI Taxonomy" id="143900"/>
    <lineage>
        <taxon>Eukaryota</taxon>
        <taxon>Metazoa</taxon>
        <taxon>Chordata</taxon>
        <taxon>Craniata</taxon>
        <taxon>Vertebrata</taxon>
        <taxon>Euteleostomi</taxon>
        <taxon>Actinopterygii</taxon>
        <taxon>Neopterygii</taxon>
        <taxon>Teleostei</taxon>
        <taxon>Notacanthiformes</taxon>
        <taxon>Halosauridae</taxon>
        <taxon>Aldrovandia</taxon>
    </lineage>
</organism>
<evidence type="ECO:0000256" key="1">
    <source>
        <dbReference type="SAM" id="MobiDB-lite"/>
    </source>
</evidence>
<evidence type="ECO:0000313" key="3">
    <source>
        <dbReference type="Proteomes" id="UP001221898"/>
    </source>
</evidence>